<feature type="compositionally biased region" description="Acidic residues" evidence="2">
    <location>
        <begin position="315"/>
        <end position="328"/>
    </location>
</feature>
<dbReference type="EMBL" id="JAFJMO010000003">
    <property type="protein sequence ID" value="KAJ8281540.1"/>
    <property type="molecule type" value="Genomic_DNA"/>
</dbReference>
<feature type="region of interest" description="Disordered" evidence="2">
    <location>
        <begin position="199"/>
        <end position="221"/>
    </location>
</feature>
<reference evidence="3" key="1">
    <citation type="journal article" date="2023" name="Science">
        <title>Genome structures resolve the early diversification of teleost fishes.</title>
        <authorList>
            <person name="Parey E."/>
            <person name="Louis A."/>
            <person name="Montfort J."/>
            <person name="Bouchez O."/>
            <person name="Roques C."/>
            <person name="Iampietro C."/>
            <person name="Lluch J."/>
            <person name="Castinel A."/>
            <person name="Donnadieu C."/>
            <person name="Desvignes T."/>
            <person name="Floi Bucao C."/>
            <person name="Jouanno E."/>
            <person name="Wen M."/>
            <person name="Mejri S."/>
            <person name="Dirks R."/>
            <person name="Jansen H."/>
            <person name="Henkel C."/>
            <person name="Chen W.J."/>
            <person name="Zahm M."/>
            <person name="Cabau C."/>
            <person name="Klopp C."/>
            <person name="Thompson A.W."/>
            <person name="Robinson-Rechavi M."/>
            <person name="Braasch I."/>
            <person name="Lecointre G."/>
            <person name="Bobe J."/>
            <person name="Postlethwait J.H."/>
            <person name="Berthelot C."/>
            <person name="Roest Crollius H."/>
            <person name="Guiguen Y."/>
        </authorList>
    </citation>
    <scope>NUCLEOTIDE SEQUENCE</scope>
    <source>
        <strain evidence="3">Concon-B</strain>
    </source>
</reference>
<feature type="region of interest" description="Disordered" evidence="2">
    <location>
        <begin position="308"/>
        <end position="342"/>
    </location>
</feature>
<dbReference type="GO" id="GO:0005634">
    <property type="term" value="C:nucleus"/>
    <property type="evidence" value="ECO:0007669"/>
    <property type="project" value="TreeGrafter"/>
</dbReference>
<name>A0A9Q1DTI5_CONCO</name>
<sequence>MGVLSPVQSRPSSEQDSVQLFLGCVAPLCHWLIPVQGSTARFRAVSLTLPVPVLNAALRRQRSALRLSGALLLTRDPESALGRLKRQRHPLYSAEPGDLSNHLKMVPLPESHTPRIYWPACGLTPESGCWLYTPAKPPLQEALPLPAPPPPPPPKRHCRPEDLPRCRSSWRPSASRVWTARRLSLSPVHVREATAHFLPPAPPLAGGGPPPSPSSACSTPASFRRPLPLPLPRCHSQPCGLKRRHAPDLPCPRPGLDFSKMTQTRSGDPLGCWGQVSGACGRGLCMGLELVSGDLRSIFSPAEGLGRTSICPLSESEEEEEEEEEEEDGGRRKSELEGPPQCLFERDCTELDLTLIEEN</sequence>
<keyword evidence="4" id="KW-1185">Reference proteome</keyword>
<dbReference type="Pfam" id="PF15242">
    <property type="entry name" value="FAM53"/>
    <property type="match status" value="2"/>
</dbReference>
<dbReference type="PANTHER" id="PTHR28567:SF4">
    <property type="entry name" value="PROTEIN FAM53C"/>
    <property type="match status" value="1"/>
</dbReference>
<proteinExistence type="inferred from homology"/>
<comment type="caution">
    <text evidence="3">The sequence shown here is derived from an EMBL/GenBank/DDBJ whole genome shotgun (WGS) entry which is preliminary data.</text>
</comment>
<protein>
    <recommendedName>
        <fullName evidence="5">Protein FAM53C</fullName>
    </recommendedName>
</protein>
<dbReference type="Proteomes" id="UP001152803">
    <property type="component" value="Unassembled WGS sequence"/>
</dbReference>
<dbReference type="InterPro" id="IPR029356">
    <property type="entry name" value="FAM53"/>
</dbReference>
<evidence type="ECO:0000313" key="3">
    <source>
        <dbReference type="EMBL" id="KAJ8281540.1"/>
    </source>
</evidence>
<dbReference type="PANTHER" id="PTHR28567">
    <property type="entry name" value="PROTEIN FAM53A-LIKE ISOFORM X1"/>
    <property type="match status" value="1"/>
</dbReference>
<gene>
    <name evidence="3" type="ORF">COCON_G00040590</name>
</gene>
<evidence type="ECO:0000256" key="2">
    <source>
        <dbReference type="SAM" id="MobiDB-lite"/>
    </source>
</evidence>
<organism evidence="3 4">
    <name type="scientific">Conger conger</name>
    <name type="common">Conger eel</name>
    <name type="synonym">Muraena conger</name>
    <dbReference type="NCBI Taxonomy" id="82655"/>
    <lineage>
        <taxon>Eukaryota</taxon>
        <taxon>Metazoa</taxon>
        <taxon>Chordata</taxon>
        <taxon>Craniata</taxon>
        <taxon>Vertebrata</taxon>
        <taxon>Euteleostomi</taxon>
        <taxon>Actinopterygii</taxon>
        <taxon>Neopterygii</taxon>
        <taxon>Teleostei</taxon>
        <taxon>Anguilliformes</taxon>
        <taxon>Congridae</taxon>
        <taxon>Conger</taxon>
    </lineage>
</organism>
<evidence type="ECO:0008006" key="5">
    <source>
        <dbReference type="Google" id="ProtNLM"/>
    </source>
</evidence>
<feature type="compositionally biased region" description="Pro residues" evidence="2">
    <location>
        <begin position="199"/>
        <end position="213"/>
    </location>
</feature>
<dbReference type="AlphaFoldDB" id="A0A9Q1DTI5"/>
<dbReference type="GO" id="GO:0006606">
    <property type="term" value="P:protein import into nucleus"/>
    <property type="evidence" value="ECO:0007669"/>
    <property type="project" value="TreeGrafter"/>
</dbReference>
<evidence type="ECO:0000313" key="4">
    <source>
        <dbReference type="Proteomes" id="UP001152803"/>
    </source>
</evidence>
<dbReference type="OrthoDB" id="10026856at2759"/>
<accession>A0A9Q1DTI5</accession>
<comment type="similarity">
    <text evidence="1">Belongs to the FAM53 family.</text>
</comment>
<evidence type="ECO:0000256" key="1">
    <source>
        <dbReference type="ARBA" id="ARBA00010984"/>
    </source>
</evidence>